<dbReference type="Pfam" id="PF03748">
    <property type="entry name" value="FliL"/>
    <property type="match status" value="1"/>
</dbReference>
<keyword evidence="12" id="KW-0966">Cell projection</keyword>
<evidence type="ECO:0000256" key="1">
    <source>
        <dbReference type="ARBA" id="ARBA00002254"/>
    </source>
</evidence>
<keyword evidence="5 10" id="KW-0145">Chemotaxis</keyword>
<protein>
    <recommendedName>
        <fullName evidence="10">Flagellar protein FliL</fullName>
    </recommendedName>
</protein>
<evidence type="ECO:0000313" key="13">
    <source>
        <dbReference type="Proteomes" id="UP000030980"/>
    </source>
</evidence>
<comment type="subcellular location">
    <subcellularLocation>
        <location evidence="10">Cell inner membrane</location>
    </subcellularLocation>
    <subcellularLocation>
        <location evidence="2">Cell membrane</location>
        <topology evidence="2">Single-pass membrane protein</topology>
    </subcellularLocation>
</comment>
<evidence type="ECO:0000256" key="10">
    <source>
        <dbReference type="RuleBase" id="RU364125"/>
    </source>
</evidence>
<feature type="transmembrane region" description="Helical" evidence="10">
    <location>
        <begin position="12"/>
        <end position="37"/>
    </location>
</feature>
<keyword evidence="10" id="KW-0997">Cell inner membrane</keyword>
<keyword evidence="4" id="KW-1003">Cell membrane</keyword>
<evidence type="ECO:0000313" key="11">
    <source>
        <dbReference type="EMBL" id="KHO66158.1"/>
    </source>
</evidence>
<evidence type="ECO:0000313" key="12">
    <source>
        <dbReference type="EMBL" id="SIR14504.1"/>
    </source>
</evidence>
<accession>A0A0B3BNW6</accession>
<comment type="similarity">
    <text evidence="3 10">Belongs to the FliL family.</text>
</comment>
<dbReference type="GO" id="GO:0009425">
    <property type="term" value="C:bacterial-type flagellum basal body"/>
    <property type="evidence" value="ECO:0007669"/>
    <property type="project" value="InterPro"/>
</dbReference>
<dbReference type="AlphaFoldDB" id="A0A0B3BNW6"/>
<name>A0A0B3BNW6_9PSED</name>
<keyword evidence="12" id="KW-0969">Cilium</keyword>
<proteinExistence type="inferred from homology"/>
<dbReference type="EMBL" id="FTMC01000015">
    <property type="protein sequence ID" value="SIR14504.1"/>
    <property type="molecule type" value="Genomic_DNA"/>
</dbReference>
<evidence type="ECO:0000256" key="4">
    <source>
        <dbReference type="ARBA" id="ARBA00022475"/>
    </source>
</evidence>
<evidence type="ECO:0000256" key="2">
    <source>
        <dbReference type="ARBA" id="ARBA00004162"/>
    </source>
</evidence>
<evidence type="ECO:0000256" key="3">
    <source>
        <dbReference type="ARBA" id="ARBA00008281"/>
    </source>
</evidence>
<keyword evidence="6 10" id="KW-0812">Transmembrane</keyword>
<dbReference type="GO" id="GO:0005886">
    <property type="term" value="C:plasma membrane"/>
    <property type="evidence" value="ECO:0007669"/>
    <property type="project" value="UniProtKB-SubCell"/>
</dbReference>
<keyword evidence="7 10" id="KW-0283">Flagellar rotation</keyword>
<keyword evidence="12" id="KW-0282">Flagellum</keyword>
<dbReference type="GO" id="GO:0071978">
    <property type="term" value="P:bacterial-type flagellum-dependent swarming motility"/>
    <property type="evidence" value="ECO:0007669"/>
    <property type="project" value="TreeGrafter"/>
</dbReference>
<keyword evidence="8 10" id="KW-1133">Transmembrane helix</keyword>
<dbReference type="Proteomes" id="UP000186079">
    <property type="component" value="Unassembled WGS sequence"/>
</dbReference>
<evidence type="ECO:0000313" key="14">
    <source>
        <dbReference type="Proteomes" id="UP000186079"/>
    </source>
</evidence>
<gene>
    <name evidence="11" type="ORF">PT85_00805</name>
    <name evidence="12" type="ORF">SAMN05421672_11585</name>
</gene>
<comment type="function">
    <text evidence="1 10">Controls the rotational direction of flagella during chemotaxis.</text>
</comment>
<dbReference type="STRING" id="706570.PT85_00805"/>
<dbReference type="GO" id="GO:0006935">
    <property type="term" value="P:chemotaxis"/>
    <property type="evidence" value="ECO:0007669"/>
    <property type="project" value="UniProtKB-KW"/>
</dbReference>
<dbReference type="PANTHER" id="PTHR35091">
    <property type="entry name" value="FLAGELLAR PROTEIN FLIL"/>
    <property type="match status" value="1"/>
</dbReference>
<dbReference type="InterPro" id="IPR005503">
    <property type="entry name" value="FliL"/>
</dbReference>
<keyword evidence="13" id="KW-1185">Reference proteome</keyword>
<keyword evidence="9 10" id="KW-0472">Membrane</keyword>
<dbReference type="PANTHER" id="PTHR35091:SF2">
    <property type="entry name" value="FLAGELLAR PROTEIN FLIL"/>
    <property type="match status" value="1"/>
</dbReference>
<dbReference type="EMBL" id="JTAK01000001">
    <property type="protein sequence ID" value="KHO66158.1"/>
    <property type="molecule type" value="Genomic_DNA"/>
</dbReference>
<evidence type="ECO:0000256" key="5">
    <source>
        <dbReference type="ARBA" id="ARBA00022500"/>
    </source>
</evidence>
<evidence type="ECO:0000256" key="6">
    <source>
        <dbReference type="ARBA" id="ARBA00022692"/>
    </source>
</evidence>
<evidence type="ECO:0000256" key="7">
    <source>
        <dbReference type="ARBA" id="ARBA00022779"/>
    </source>
</evidence>
<evidence type="ECO:0000256" key="9">
    <source>
        <dbReference type="ARBA" id="ARBA00023136"/>
    </source>
</evidence>
<sequence>MAKSFRLENKKLLLIILGVLTLLLAMVAAVGITWYVLTSSNASTSPDTKPLFVSRDRGAVYEELKEPFVVNYNANGRARYLQVSVSLLGRDKKSMDALREHQPLLRNELVMLLSAQSFEAMLTAPGKEAVRVQATERVQEIARNLLGQPVVEQVLFTNFVLQ</sequence>
<reference evidence="11 13" key="1">
    <citation type="submission" date="2014-11" db="EMBL/GenBank/DDBJ databases">
        <title>Genome sequence of Pseudomonas tuomuerensis JCM 14085.</title>
        <authorList>
            <person name="Shin S.-K."/>
            <person name="Yi H."/>
        </authorList>
    </citation>
    <scope>NUCLEOTIDE SEQUENCE [LARGE SCALE GENOMIC DNA]</scope>
    <source>
        <strain evidence="11 13">JCM 14085</strain>
    </source>
</reference>
<organism evidence="11 13">
    <name type="scientific">Pseudomonas flexibilis</name>
    <dbReference type="NCBI Taxonomy" id="706570"/>
    <lineage>
        <taxon>Bacteria</taxon>
        <taxon>Pseudomonadati</taxon>
        <taxon>Pseudomonadota</taxon>
        <taxon>Gammaproteobacteria</taxon>
        <taxon>Pseudomonadales</taxon>
        <taxon>Pseudomonadaceae</taxon>
        <taxon>Pseudomonas</taxon>
    </lineage>
</organism>
<dbReference type="Proteomes" id="UP000030980">
    <property type="component" value="Unassembled WGS sequence"/>
</dbReference>
<dbReference type="RefSeq" id="WP_027590867.1">
    <property type="nucleotide sequence ID" value="NZ_FMUP01000007.1"/>
</dbReference>
<reference evidence="12 14" key="2">
    <citation type="submission" date="2017-01" db="EMBL/GenBank/DDBJ databases">
        <authorList>
            <person name="Mah S.A."/>
            <person name="Swanson W.J."/>
            <person name="Moy G.W."/>
            <person name="Vacquier V.D."/>
        </authorList>
    </citation>
    <scope>NUCLEOTIDE SEQUENCE [LARGE SCALE GENOMIC DNA]</scope>
    <source>
        <strain evidence="12 14">ATCC 29606</strain>
    </source>
</reference>
<evidence type="ECO:0000256" key="8">
    <source>
        <dbReference type="ARBA" id="ARBA00022989"/>
    </source>
</evidence>
<dbReference type="OrthoDB" id="5616092at2"/>